<protein>
    <submittedName>
        <fullName evidence="1">Uncharacterized protein</fullName>
    </submittedName>
</protein>
<name>A0AA39PEW2_9AGAR</name>
<comment type="caution">
    <text evidence="1">The sequence shown here is derived from an EMBL/GenBank/DDBJ whole genome shotgun (WGS) entry which is preliminary data.</text>
</comment>
<dbReference type="EMBL" id="JAUEPU010000066">
    <property type="protein sequence ID" value="KAK0482814.1"/>
    <property type="molecule type" value="Genomic_DNA"/>
</dbReference>
<keyword evidence="2" id="KW-1185">Reference proteome</keyword>
<gene>
    <name evidence="1" type="ORF">EDD18DRAFT_1112601</name>
</gene>
<sequence>MHKYILDSSDLRYSDGDVKSGGRCGIISNGISIYTAAPRSTFDAGVIPVRSLMQIDMECREVGSAIMKGMITPRLPPTAHPEQRIGCRVGQCKLRYLSLSTAATCEYAPLSSTVRSMEAEKAVLAPNSRFALEH</sequence>
<proteinExistence type="predicted"/>
<evidence type="ECO:0000313" key="2">
    <source>
        <dbReference type="Proteomes" id="UP001175228"/>
    </source>
</evidence>
<evidence type="ECO:0000313" key="1">
    <source>
        <dbReference type="EMBL" id="KAK0482814.1"/>
    </source>
</evidence>
<reference evidence="1" key="1">
    <citation type="submission" date="2023-06" db="EMBL/GenBank/DDBJ databases">
        <authorList>
            <consortium name="Lawrence Berkeley National Laboratory"/>
            <person name="Ahrendt S."/>
            <person name="Sahu N."/>
            <person name="Indic B."/>
            <person name="Wong-Bajracharya J."/>
            <person name="Merenyi Z."/>
            <person name="Ke H.-M."/>
            <person name="Monk M."/>
            <person name="Kocsube S."/>
            <person name="Drula E."/>
            <person name="Lipzen A."/>
            <person name="Balint B."/>
            <person name="Henrissat B."/>
            <person name="Andreopoulos B."/>
            <person name="Martin F.M."/>
            <person name="Harder C.B."/>
            <person name="Rigling D."/>
            <person name="Ford K.L."/>
            <person name="Foster G.D."/>
            <person name="Pangilinan J."/>
            <person name="Papanicolaou A."/>
            <person name="Barry K."/>
            <person name="LaButti K."/>
            <person name="Viragh M."/>
            <person name="Koriabine M."/>
            <person name="Yan M."/>
            <person name="Riley R."/>
            <person name="Champramary S."/>
            <person name="Plett K.L."/>
            <person name="Tsai I.J."/>
            <person name="Slot J."/>
            <person name="Sipos G."/>
            <person name="Plett J."/>
            <person name="Nagy L.G."/>
            <person name="Grigoriev I.V."/>
        </authorList>
    </citation>
    <scope>NUCLEOTIDE SEQUENCE</scope>
    <source>
        <strain evidence="1">HWK02</strain>
    </source>
</reference>
<accession>A0AA39PEW2</accession>
<dbReference type="AlphaFoldDB" id="A0AA39PEW2"/>
<dbReference type="Proteomes" id="UP001175228">
    <property type="component" value="Unassembled WGS sequence"/>
</dbReference>
<organism evidence="1 2">
    <name type="scientific">Armillaria luteobubalina</name>
    <dbReference type="NCBI Taxonomy" id="153913"/>
    <lineage>
        <taxon>Eukaryota</taxon>
        <taxon>Fungi</taxon>
        <taxon>Dikarya</taxon>
        <taxon>Basidiomycota</taxon>
        <taxon>Agaricomycotina</taxon>
        <taxon>Agaricomycetes</taxon>
        <taxon>Agaricomycetidae</taxon>
        <taxon>Agaricales</taxon>
        <taxon>Marasmiineae</taxon>
        <taxon>Physalacriaceae</taxon>
        <taxon>Armillaria</taxon>
    </lineage>
</organism>